<dbReference type="AlphaFoldDB" id="A0A8D7ZXN1"/>
<sequence length="193" mass="22269">MFIEQHFCHLQILPENSLGKVERSRQIQLFQLSDRNLSDVLVGRCQQSRFSVQLPHHSTFLELCRVQQIPLTTINFLSTFHILTTIGVVQLAALSETILRHISIRLWLFLLGIHNISFALPSGCIPFSAICIFELCIFFLVISLASTGLFHRLISLRRTHIAFDHVLYQLIGEQIDRLWIRCFDLSTIDVLRS</sequence>
<proteinExistence type="predicted"/>
<accession>A0A8D7ZXN1</accession>
<protein>
    <submittedName>
        <fullName evidence="2">(northern house mosquito) hypothetical protein</fullName>
    </submittedName>
</protein>
<keyword evidence="1" id="KW-0812">Transmembrane</keyword>
<keyword evidence="1" id="KW-1133">Transmembrane helix</keyword>
<evidence type="ECO:0000313" key="2">
    <source>
        <dbReference type="EMBL" id="CAG6445669.1"/>
    </source>
</evidence>
<organism evidence="2">
    <name type="scientific">Culex pipiens</name>
    <name type="common">House mosquito</name>
    <dbReference type="NCBI Taxonomy" id="7175"/>
    <lineage>
        <taxon>Eukaryota</taxon>
        <taxon>Metazoa</taxon>
        <taxon>Ecdysozoa</taxon>
        <taxon>Arthropoda</taxon>
        <taxon>Hexapoda</taxon>
        <taxon>Insecta</taxon>
        <taxon>Pterygota</taxon>
        <taxon>Neoptera</taxon>
        <taxon>Endopterygota</taxon>
        <taxon>Diptera</taxon>
        <taxon>Nematocera</taxon>
        <taxon>Culicoidea</taxon>
        <taxon>Culicidae</taxon>
        <taxon>Culicinae</taxon>
        <taxon>Culicini</taxon>
        <taxon>Culex</taxon>
        <taxon>Culex</taxon>
    </lineage>
</organism>
<name>A0A8D7ZXN1_CULPI</name>
<evidence type="ECO:0000256" key="1">
    <source>
        <dbReference type="SAM" id="Phobius"/>
    </source>
</evidence>
<feature type="transmembrane region" description="Helical" evidence="1">
    <location>
        <begin position="104"/>
        <end position="121"/>
    </location>
</feature>
<reference evidence="2" key="1">
    <citation type="submission" date="2021-05" db="EMBL/GenBank/DDBJ databases">
        <authorList>
            <person name="Alioto T."/>
            <person name="Alioto T."/>
            <person name="Gomez Garrido J."/>
        </authorList>
    </citation>
    <scope>NUCLEOTIDE SEQUENCE</scope>
</reference>
<dbReference type="EMBL" id="HBUE01005312">
    <property type="protein sequence ID" value="CAG6445670.1"/>
    <property type="molecule type" value="Transcribed_RNA"/>
</dbReference>
<feature type="transmembrane region" description="Helical" evidence="1">
    <location>
        <begin position="69"/>
        <end position="92"/>
    </location>
</feature>
<feature type="transmembrane region" description="Helical" evidence="1">
    <location>
        <begin position="127"/>
        <end position="150"/>
    </location>
</feature>
<keyword evidence="1" id="KW-0472">Membrane</keyword>
<dbReference type="EMBL" id="HBUE01005311">
    <property type="protein sequence ID" value="CAG6445669.1"/>
    <property type="molecule type" value="Transcribed_RNA"/>
</dbReference>